<organism evidence="1 2">
    <name type="scientific">Candidatus Nitrospira inopinata</name>
    <dbReference type="NCBI Taxonomy" id="1715989"/>
    <lineage>
        <taxon>Bacteria</taxon>
        <taxon>Pseudomonadati</taxon>
        <taxon>Nitrospirota</taxon>
        <taxon>Nitrospiria</taxon>
        <taxon>Nitrospirales</taxon>
        <taxon>Nitrospiraceae</taxon>
        <taxon>Nitrospira</taxon>
    </lineage>
</organism>
<keyword evidence="2" id="KW-1185">Reference proteome</keyword>
<dbReference type="AlphaFoldDB" id="A0A0S4KR43"/>
<dbReference type="EMBL" id="LN885086">
    <property type="protein sequence ID" value="CUQ66924.1"/>
    <property type="molecule type" value="Genomic_DNA"/>
</dbReference>
<proteinExistence type="predicted"/>
<dbReference type="Proteomes" id="UP000066284">
    <property type="component" value="Chromosome 1"/>
</dbReference>
<sequence>MASRRRADHLSAWATNRVSAWDGRSGKNVRAGRLVEARGVVWGEMRAGNRIACVLLRLCRDERAMSGS</sequence>
<dbReference type="KEGG" id="nio:NITINOP_1952"/>
<reference evidence="2" key="1">
    <citation type="submission" date="2015-09" db="EMBL/GenBank/DDBJ databases">
        <authorList>
            <person name="Daims H."/>
        </authorList>
    </citation>
    <scope>NUCLEOTIDE SEQUENCE [LARGE SCALE GENOMIC DNA]</scope>
</reference>
<protein>
    <submittedName>
        <fullName evidence="1">Uncharacterized protein</fullName>
    </submittedName>
</protein>
<accession>A0A0S4KR43</accession>
<evidence type="ECO:0000313" key="2">
    <source>
        <dbReference type="Proteomes" id="UP000066284"/>
    </source>
</evidence>
<gene>
    <name evidence="1" type="ORF">NITINOP_1952</name>
</gene>
<evidence type="ECO:0000313" key="1">
    <source>
        <dbReference type="EMBL" id="CUQ66924.1"/>
    </source>
</evidence>
<name>A0A0S4KR43_9BACT</name>